<evidence type="ECO:0000256" key="8">
    <source>
        <dbReference type="RuleBase" id="RU000612"/>
    </source>
</evidence>
<sequence>MWAVFEGNRPTNSIMFTKLNPFTLGAIIAMYEHKIFVQGVVWDINSYDQWGVELGKQLAKKIEPELESDAPVTSHDSSTNGLINFIKKHRA</sequence>
<dbReference type="CDD" id="cd05016">
    <property type="entry name" value="SIS_PGI_2"/>
    <property type="match status" value="1"/>
</dbReference>
<evidence type="ECO:0000256" key="1">
    <source>
        <dbReference type="ARBA" id="ARBA00006604"/>
    </source>
</evidence>
<name>A0A0Q3Q2Z8_AMAAE</name>
<dbReference type="OrthoDB" id="5831190at2759"/>
<dbReference type="PANTHER" id="PTHR11469">
    <property type="entry name" value="GLUCOSE-6-PHOSPHATE ISOMERASE"/>
    <property type="match status" value="1"/>
</dbReference>
<dbReference type="InterPro" id="IPR023096">
    <property type="entry name" value="G6P_Isomerase_C"/>
</dbReference>
<dbReference type="InterPro" id="IPR046348">
    <property type="entry name" value="SIS_dom_sf"/>
</dbReference>
<dbReference type="EC" id="5.3.1.9" evidence="2 8"/>
<dbReference type="STRING" id="12930.A0A0Q3Q2Z8"/>
<comment type="function">
    <text evidence="7">In the cytoplasm, catalyzes the conversion of glucose-6-phosphate to fructose-6-phosphate, the second step in glycolysis, and the reverse reaction during gluconeogenesis. Besides it's role as a glycolytic enzyme, also acts as a secreted cytokine: acts as an angiogenic factor (AMF) that stimulates endothelial cell motility. Acts as a neurotrophic factor, neuroleukin, for spinal and sensory neurons. It is secreted by lectin-stimulated T-cells and induces immunoglobulin secretion.</text>
</comment>
<dbReference type="GO" id="GO:0048029">
    <property type="term" value="F:monosaccharide binding"/>
    <property type="evidence" value="ECO:0007669"/>
    <property type="project" value="TreeGrafter"/>
</dbReference>
<keyword evidence="6 8" id="KW-0413">Isomerase</keyword>
<comment type="catalytic activity">
    <reaction evidence="8">
        <text>alpha-D-glucose 6-phosphate = beta-D-fructose 6-phosphate</text>
        <dbReference type="Rhea" id="RHEA:11816"/>
        <dbReference type="ChEBI" id="CHEBI:57634"/>
        <dbReference type="ChEBI" id="CHEBI:58225"/>
        <dbReference type="EC" id="5.3.1.9"/>
    </reaction>
</comment>
<evidence type="ECO:0000256" key="7">
    <source>
        <dbReference type="ARBA" id="ARBA00046209"/>
    </source>
</evidence>
<dbReference type="AlphaFoldDB" id="A0A0Q3Q2Z8"/>
<dbReference type="GO" id="GO:0097367">
    <property type="term" value="F:carbohydrate derivative binding"/>
    <property type="evidence" value="ECO:0007669"/>
    <property type="project" value="InterPro"/>
</dbReference>
<comment type="pathway">
    <text evidence="8">Carbohydrate degradation; glycolysis; D-glyceraldehyde 3-phosphate and glycerone phosphate from D-glucose: step 2/4.</text>
</comment>
<evidence type="ECO:0000256" key="2">
    <source>
        <dbReference type="ARBA" id="ARBA00011952"/>
    </source>
</evidence>
<gene>
    <name evidence="10" type="ORF">AAES_70065</name>
</gene>
<dbReference type="PANTHER" id="PTHR11469:SF1">
    <property type="entry name" value="GLUCOSE-6-PHOSPHATE ISOMERASE"/>
    <property type="match status" value="1"/>
</dbReference>
<dbReference type="SUPFAM" id="SSF53697">
    <property type="entry name" value="SIS domain"/>
    <property type="match status" value="1"/>
</dbReference>
<dbReference type="Gene3D" id="3.40.50.10490">
    <property type="entry name" value="Glucose-6-phosphate isomerase like protein, domain 1"/>
    <property type="match status" value="1"/>
</dbReference>
<dbReference type="UniPathway" id="UPA00109">
    <property type="reaction ID" value="UER00181"/>
</dbReference>
<evidence type="ECO:0000256" key="3">
    <source>
        <dbReference type="ARBA" id="ARBA00018388"/>
    </source>
</evidence>
<keyword evidence="5 8" id="KW-0324">Glycolysis</keyword>
<dbReference type="InterPro" id="IPR001672">
    <property type="entry name" value="G6P_Isomerase"/>
</dbReference>
<evidence type="ECO:0000313" key="10">
    <source>
        <dbReference type="EMBL" id="KQK82564.1"/>
    </source>
</evidence>
<organism evidence="10 11">
    <name type="scientific">Amazona aestiva</name>
    <name type="common">Blue-fronted Amazon parrot</name>
    <dbReference type="NCBI Taxonomy" id="12930"/>
    <lineage>
        <taxon>Eukaryota</taxon>
        <taxon>Metazoa</taxon>
        <taxon>Chordata</taxon>
        <taxon>Craniata</taxon>
        <taxon>Vertebrata</taxon>
        <taxon>Euteleostomi</taxon>
        <taxon>Archelosauria</taxon>
        <taxon>Archosauria</taxon>
        <taxon>Dinosauria</taxon>
        <taxon>Saurischia</taxon>
        <taxon>Theropoda</taxon>
        <taxon>Coelurosauria</taxon>
        <taxon>Aves</taxon>
        <taxon>Neognathae</taxon>
        <taxon>Neoaves</taxon>
        <taxon>Telluraves</taxon>
        <taxon>Australaves</taxon>
        <taxon>Psittaciformes</taxon>
        <taxon>Psittacidae</taxon>
        <taxon>Amazona</taxon>
    </lineage>
</organism>
<feature type="region of interest" description="Disordered" evidence="9">
    <location>
        <begin position="69"/>
        <end position="91"/>
    </location>
</feature>
<dbReference type="PROSITE" id="PS51463">
    <property type="entry name" value="P_GLUCOSE_ISOMERASE_3"/>
    <property type="match status" value="1"/>
</dbReference>
<dbReference type="GO" id="GO:0005829">
    <property type="term" value="C:cytosol"/>
    <property type="evidence" value="ECO:0007669"/>
    <property type="project" value="TreeGrafter"/>
</dbReference>
<dbReference type="Gene3D" id="1.10.1390.10">
    <property type="match status" value="1"/>
</dbReference>
<keyword evidence="11" id="KW-1185">Reference proteome</keyword>
<dbReference type="EMBL" id="LMAW01001836">
    <property type="protein sequence ID" value="KQK82564.1"/>
    <property type="molecule type" value="Genomic_DNA"/>
</dbReference>
<dbReference type="Pfam" id="PF00342">
    <property type="entry name" value="PGI"/>
    <property type="match status" value="1"/>
</dbReference>
<evidence type="ECO:0000256" key="4">
    <source>
        <dbReference type="ARBA" id="ARBA00022432"/>
    </source>
</evidence>
<dbReference type="InterPro" id="IPR018189">
    <property type="entry name" value="Phosphoglucose_isomerase_CS"/>
</dbReference>
<dbReference type="GO" id="GO:0051156">
    <property type="term" value="P:glucose 6-phosphate metabolic process"/>
    <property type="evidence" value="ECO:0007669"/>
    <property type="project" value="TreeGrafter"/>
</dbReference>
<evidence type="ECO:0000313" key="11">
    <source>
        <dbReference type="Proteomes" id="UP000051836"/>
    </source>
</evidence>
<evidence type="ECO:0000256" key="6">
    <source>
        <dbReference type="ARBA" id="ARBA00023235"/>
    </source>
</evidence>
<evidence type="ECO:0000256" key="9">
    <source>
        <dbReference type="SAM" id="MobiDB-lite"/>
    </source>
</evidence>
<evidence type="ECO:0000256" key="5">
    <source>
        <dbReference type="ARBA" id="ARBA00023152"/>
    </source>
</evidence>
<dbReference type="PRINTS" id="PR00662">
    <property type="entry name" value="G6PISOMERASE"/>
</dbReference>
<comment type="similarity">
    <text evidence="1 8">Belongs to the GPI family.</text>
</comment>
<protein>
    <recommendedName>
        <fullName evidence="3 8">Glucose-6-phosphate isomerase</fullName>
        <ecNumber evidence="2 8">5.3.1.9</ecNumber>
    </recommendedName>
</protein>
<dbReference type="GO" id="GO:0004347">
    <property type="term" value="F:glucose-6-phosphate isomerase activity"/>
    <property type="evidence" value="ECO:0007669"/>
    <property type="project" value="UniProtKB-EC"/>
</dbReference>
<dbReference type="GO" id="GO:0006096">
    <property type="term" value="P:glycolytic process"/>
    <property type="evidence" value="ECO:0007669"/>
    <property type="project" value="UniProtKB-UniPathway"/>
</dbReference>
<proteinExistence type="inferred from homology"/>
<dbReference type="Proteomes" id="UP000051836">
    <property type="component" value="Unassembled WGS sequence"/>
</dbReference>
<keyword evidence="4 8" id="KW-0312">Gluconeogenesis</keyword>
<dbReference type="InterPro" id="IPR035482">
    <property type="entry name" value="SIS_PGI_2"/>
</dbReference>
<comment type="caution">
    <text evidence="10">The sequence shown here is derived from an EMBL/GenBank/DDBJ whole genome shotgun (WGS) entry which is preliminary data.</text>
</comment>
<dbReference type="FunFam" id="1.10.1390.10:FF:000001">
    <property type="entry name" value="Glucose-6-phosphate isomerase"/>
    <property type="match status" value="1"/>
</dbReference>
<accession>A0A0Q3Q2Z8</accession>
<dbReference type="PROSITE" id="PS00174">
    <property type="entry name" value="P_GLUCOSE_ISOMERASE_2"/>
    <property type="match status" value="1"/>
</dbReference>
<dbReference type="GO" id="GO:0006094">
    <property type="term" value="P:gluconeogenesis"/>
    <property type="evidence" value="ECO:0007669"/>
    <property type="project" value="UniProtKB-KW"/>
</dbReference>
<reference evidence="10 11" key="1">
    <citation type="submission" date="2015-10" db="EMBL/GenBank/DDBJ databases">
        <authorList>
            <person name="Gilbert D.G."/>
        </authorList>
    </citation>
    <scope>NUCLEOTIDE SEQUENCE [LARGE SCALE GENOMIC DNA]</scope>
    <source>
        <strain evidence="10">FVVF132</strain>
    </source>
</reference>